<dbReference type="GO" id="GO:0003964">
    <property type="term" value="F:RNA-directed DNA polymerase activity"/>
    <property type="evidence" value="ECO:0007669"/>
    <property type="project" value="UniProtKB-KW"/>
</dbReference>
<dbReference type="InterPro" id="IPR000477">
    <property type="entry name" value="RT_dom"/>
</dbReference>
<keyword evidence="2" id="KW-0808">Transferase</keyword>
<proteinExistence type="predicted"/>
<protein>
    <submittedName>
        <fullName evidence="2">Putative reverse transcriptase, intron maturase and HNH endonuclease</fullName>
    </submittedName>
</protein>
<dbReference type="InterPro" id="IPR003615">
    <property type="entry name" value="HNH_nuc"/>
</dbReference>
<keyword evidence="2" id="KW-0540">Nuclease</keyword>
<dbReference type="SUPFAM" id="SSF56672">
    <property type="entry name" value="DNA/RNA polymerases"/>
    <property type="match status" value="1"/>
</dbReference>
<keyword evidence="2" id="KW-0695">RNA-directed DNA polymerase</keyword>
<dbReference type="CDD" id="cd00085">
    <property type="entry name" value="HNHc"/>
    <property type="match status" value="1"/>
</dbReference>
<dbReference type="EMBL" id="KX306821">
    <property type="protein sequence ID" value="AOC61482.1"/>
    <property type="molecule type" value="Genomic_DNA"/>
</dbReference>
<name>A0A1B2RYR6_9CHLO</name>
<gene>
    <name evidence="2" type="primary">orf595</name>
</gene>
<dbReference type="InterPro" id="IPR051083">
    <property type="entry name" value="GrpII_Intron_Splice-Mob/Def"/>
</dbReference>
<dbReference type="CDD" id="cd01651">
    <property type="entry name" value="RT_G2_intron"/>
    <property type="match status" value="1"/>
</dbReference>
<feature type="domain" description="Reverse transcriptase" evidence="1">
    <location>
        <begin position="1"/>
        <end position="356"/>
    </location>
</feature>
<keyword evidence="2" id="KW-0378">Hydrolase</keyword>
<evidence type="ECO:0000259" key="1">
    <source>
        <dbReference type="PROSITE" id="PS50878"/>
    </source>
</evidence>
<dbReference type="InterPro" id="IPR002711">
    <property type="entry name" value="HNH"/>
</dbReference>
<keyword evidence="2" id="KW-0255">Endonuclease</keyword>
<accession>A0A1B2RYR6</accession>
<dbReference type="InterPro" id="IPR043502">
    <property type="entry name" value="DNA/RNA_pol_sf"/>
</dbReference>
<sequence>MSNQIAWKHINWTLVQKRVNRYQRRIFKASQSHNKRKVRFVQKLIVNSLDAKLLAVRKVTTDNKGKKTPGVDKKLYLTSNEKIQLVKSLKIDAKASPIRRVFIPKPGKTEKTLRLCFGTEKQSLKQSCGPLGIPIILDRAKQTLMLFALEPEWEAKFEPNSYGFRPGRSCHDAVEAIFNALHSTKSEYAYKYVLNADLKGCFDNINHQYLLDKLNTLPEFTAQIKAWLKAGILEFYLKSSQYDLMPSNQIGTPQSGTLSSFLANVALHGMEHILKQWILTKPHFSKKKNTLAKQQAITVIRYADDFIVMHVNQQVVIEAKKILTEWFANTSGLKFNQEKTSIRQSNKGFQFLGHSFINIQRHGKQRLKIYPSRKSQKKLLTKIRAIIQHNKATSTYELIKKLRPVTQGWANFFKYSECSKVFNRIDNLIFNKLRAWVFRRDRRNGKLIIKTKYFPEPGTYTYNDVQHVNKWILNGTAMTTAGKKETLFLAPLSWTKSEKFIKIQGTASPYDGNDLYWMKRTVKFGNFTPSKRKLLLRQVCLCNWCHKPILAFDTTETDHIIPRVLGGKNTYTNLQLLHKHCHIQKTNQNSCTQTK</sequence>
<dbReference type="GO" id="GO:0008270">
    <property type="term" value="F:zinc ion binding"/>
    <property type="evidence" value="ECO:0007669"/>
    <property type="project" value="InterPro"/>
</dbReference>
<dbReference type="InterPro" id="IPR025960">
    <property type="entry name" value="RVT_N"/>
</dbReference>
<dbReference type="GO" id="GO:0004519">
    <property type="term" value="F:endonuclease activity"/>
    <property type="evidence" value="ECO:0007669"/>
    <property type="project" value="UniProtKB-KW"/>
</dbReference>
<dbReference type="AlphaFoldDB" id="A0A1B2RYR6"/>
<geneLocation type="chloroplast" evidence="2"/>
<dbReference type="PROSITE" id="PS50878">
    <property type="entry name" value="RT_POL"/>
    <property type="match status" value="1"/>
</dbReference>
<dbReference type="Gene3D" id="1.10.30.50">
    <property type="match status" value="1"/>
</dbReference>
<dbReference type="PANTHER" id="PTHR34047">
    <property type="entry name" value="NUCLEAR INTRON MATURASE 1, MITOCHONDRIAL-RELATED"/>
    <property type="match status" value="1"/>
</dbReference>
<dbReference type="Pfam" id="PF00078">
    <property type="entry name" value="RVT_1"/>
    <property type="match status" value="1"/>
</dbReference>
<evidence type="ECO:0000313" key="2">
    <source>
        <dbReference type="EMBL" id="AOC61482.1"/>
    </source>
</evidence>
<dbReference type="Pfam" id="PF08388">
    <property type="entry name" value="GIIM"/>
    <property type="match status" value="1"/>
</dbReference>
<dbReference type="Pfam" id="PF13655">
    <property type="entry name" value="RVT_N"/>
    <property type="match status" value="1"/>
</dbReference>
<dbReference type="SMART" id="SM00507">
    <property type="entry name" value="HNHc"/>
    <property type="match status" value="1"/>
</dbReference>
<keyword evidence="2" id="KW-0548">Nucleotidyltransferase</keyword>
<organism evidence="2">
    <name type="scientific">Rhexinema sarcinoideum</name>
    <dbReference type="NCBI Taxonomy" id="43261"/>
    <lineage>
        <taxon>Eukaryota</taxon>
        <taxon>Viridiplantae</taxon>
        <taxon>Chlorophyta</taxon>
        <taxon>core chlorophytes</taxon>
        <taxon>Ulvophyceae</taxon>
        <taxon>OUU clade</taxon>
        <taxon>Ulotrichales</taxon>
        <taxon>Helicodictyaceae</taxon>
        <taxon>Rhexinema</taxon>
    </lineage>
</organism>
<reference evidence="2" key="1">
    <citation type="journal article" date="2016" name="Genome Biol. Evol.">
        <title>Mitochondrion-to-Chloroplast DNA Transfers and Intragenomic Proliferation of Chloroplast Group II Introns in Gloeotilopsis Green Algae (Ulotrichales, Ulvophyceae).</title>
        <authorList>
            <person name="Turmel M."/>
            <person name="Otis C."/>
            <person name="Lemieux C."/>
        </authorList>
    </citation>
    <scope>NUCLEOTIDE SEQUENCE</scope>
</reference>
<keyword evidence="2" id="KW-0934">Plastid</keyword>
<dbReference type="InterPro" id="IPR013597">
    <property type="entry name" value="Mat_intron_G2"/>
</dbReference>
<keyword evidence="2" id="KW-0150">Chloroplast</keyword>
<dbReference type="PANTHER" id="PTHR34047:SF10">
    <property type="entry name" value="GROUP II INTRON-ASSOCIATED OPEN READING FRAME"/>
    <property type="match status" value="1"/>
</dbReference>
<dbReference type="Pfam" id="PF01844">
    <property type="entry name" value="HNH"/>
    <property type="match status" value="1"/>
</dbReference>
<dbReference type="GO" id="GO:0003676">
    <property type="term" value="F:nucleic acid binding"/>
    <property type="evidence" value="ECO:0007669"/>
    <property type="project" value="InterPro"/>
</dbReference>